<sequence>MLSASIAIARLVNTSTDHFAIWVVKAPYPSGYVLRDCVFSPELNQVWQEWQQMFASHSPLDIPSYSISSSVNTLPLTVISPAEGQRTSPYSSRLMQSLGINLWGWIFDGAILNSWERSRGMAMGQKTQLRFRLEIRDPDLIALPWEIMQREVGQSAISLSQDVLFSRTISAVEPLPELRTDRAVNILLVLGHNHKLQLDQEASLLKKTLLEGHPGGKTAAGYAPCTVKTLIQPTKAELIQELETKVHNVFFYAGHGLPDPDGGSLFLGNELKINGIELAQVLTRTGIKLGVFNACWGAQPAAVNHQAIPASSLAEVLIRHGVPAVLGMRDEIADVESHSFIQTFASSLRSRKLIDEAVATARQELLTLYKFNQPAWTLPVLYLHPDFDGELIKDVDEGVTELPNTAISDLVTPINTAYLRSLTPGGKIWLLRSGVTRIGRTKENDIIIPEIYISRHHAEILCRKTLKENTSMTTYYLQDLSTYGTTWYLSPNGWQQILREEVPLTSGMQLMFGSSKGEIWEFIREDSISRGAGPAPKSQE</sequence>
<dbReference type="Proteomes" id="UP000606721">
    <property type="component" value="Unassembled WGS sequence"/>
</dbReference>
<organism evidence="2 3">
    <name type="scientific">Aphanizomenon flos-aquae FACHB-1040</name>
    <dbReference type="NCBI Taxonomy" id="2692887"/>
    <lineage>
        <taxon>Bacteria</taxon>
        <taxon>Bacillati</taxon>
        <taxon>Cyanobacteriota</taxon>
        <taxon>Cyanophyceae</taxon>
        <taxon>Nostocales</taxon>
        <taxon>Aphanizomenonaceae</taxon>
        <taxon>Aphanizomenon</taxon>
    </lineage>
</organism>
<proteinExistence type="predicted"/>
<dbReference type="EMBL" id="JACJQT010000033">
    <property type="protein sequence ID" value="MBD2279279.1"/>
    <property type="molecule type" value="Genomic_DNA"/>
</dbReference>
<dbReference type="SUPFAM" id="SSF49879">
    <property type="entry name" value="SMAD/FHA domain"/>
    <property type="match status" value="1"/>
</dbReference>
<accession>A0ABR8BWG2</accession>
<dbReference type="CDD" id="cd00060">
    <property type="entry name" value="FHA"/>
    <property type="match status" value="1"/>
</dbReference>
<feature type="domain" description="FHA" evidence="1">
    <location>
        <begin position="436"/>
        <end position="485"/>
    </location>
</feature>
<dbReference type="Pfam" id="PF12770">
    <property type="entry name" value="CHAT"/>
    <property type="match status" value="1"/>
</dbReference>
<dbReference type="Gene3D" id="2.60.200.20">
    <property type="match status" value="1"/>
</dbReference>
<evidence type="ECO:0000313" key="2">
    <source>
        <dbReference type="EMBL" id="MBD2279279.1"/>
    </source>
</evidence>
<protein>
    <submittedName>
        <fullName evidence="2">CHAT domain-containing protein</fullName>
    </submittedName>
</protein>
<dbReference type="InterPro" id="IPR008984">
    <property type="entry name" value="SMAD_FHA_dom_sf"/>
</dbReference>
<evidence type="ECO:0000313" key="3">
    <source>
        <dbReference type="Proteomes" id="UP000606721"/>
    </source>
</evidence>
<dbReference type="RefSeq" id="WP_190383277.1">
    <property type="nucleotide sequence ID" value="NZ_JACJQT010000033.1"/>
</dbReference>
<dbReference type="Pfam" id="PF00498">
    <property type="entry name" value="FHA"/>
    <property type="match status" value="1"/>
</dbReference>
<comment type="caution">
    <text evidence="2">The sequence shown here is derived from an EMBL/GenBank/DDBJ whole genome shotgun (WGS) entry which is preliminary data.</text>
</comment>
<name>A0ABR8BWG2_APHFL</name>
<reference evidence="2 3" key="1">
    <citation type="journal article" date="2020" name="ISME J.">
        <title>Comparative genomics reveals insights into cyanobacterial evolution and habitat adaptation.</title>
        <authorList>
            <person name="Chen M.Y."/>
            <person name="Teng W.K."/>
            <person name="Zhao L."/>
            <person name="Hu C.X."/>
            <person name="Zhou Y.K."/>
            <person name="Han B.P."/>
            <person name="Song L.R."/>
            <person name="Shu W.S."/>
        </authorList>
    </citation>
    <scope>NUCLEOTIDE SEQUENCE [LARGE SCALE GENOMIC DNA]</scope>
    <source>
        <strain evidence="2 3">FACHB-1040</strain>
    </source>
</reference>
<keyword evidence="3" id="KW-1185">Reference proteome</keyword>
<dbReference type="InterPro" id="IPR000253">
    <property type="entry name" value="FHA_dom"/>
</dbReference>
<dbReference type="PROSITE" id="PS50006">
    <property type="entry name" value="FHA_DOMAIN"/>
    <property type="match status" value="1"/>
</dbReference>
<gene>
    <name evidence="2" type="ORF">H6F99_13525</name>
</gene>
<dbReference type="InterPro" id="IPR024983">
    <property type="entry name" value="CHAT_dom"/>
</dbReference>
<evidence type="ECO:0000259" key="1">
    <source>
        <dbReference type="PROSITE" id="PS50006"/>
    </source>
</evidence>